<name>A0A645IMK1_9ZZZZ</name>
<dbReference type="AlphaFoldDB" id="A0A645IMK1"/>
<reference evidence="1" key="1">
    <citation type="submission" date="2019-08" db="EMBL/GenBank/DDBJ databases">
        <authorList>
            <person name="Kucharzyk K."/>
            <person name="Murdoch R.W."/>
            <person name="Higgins S."/>
            <person name="Loffler F."/>
        </authorList>
    </citation>
    <scope>NUCLEOTIDE SEQUENCE</scope>
</reference>
<evidence type="ECO:0000313" key="1">
    <source>
        <dbReference type="EMBL" id="MPN52531.1"/>
    </source>
</evidence>
<dbReference type="EMBL" id="VSSQ01118736">
    <property type="protein sequence ID" value="MPN52531.1"/>
    <property type="molecule type" value="Genomic_DNA"/>
</dbReference>
<proteinExistence type="predicted"/>
<comment type="caution">
    <text evidence="1">The sequence shown here is derived from an EMBL/GenBank/DDBJ whole genome shotgun (WGS) entry which is preliminary data.</text>
</comment>
<organism evidence="1">
    <name type="scientific">bioreactor metagenome</name>
    <dbReference type="NCBI Taxonomy" id="1076179"/>
    <lineage>
        <taxon>unclassified sequences</taxon>
        <taxon>metagenomes</taxon>
        <taxon>ecological metagenomes</taxon>
    </lineage>
</organism>
<protein>
    <submittedName>
        <fullName evidence="1">Uncharacterized protein</fullName>
    </submittedName>
</protein>
<gene>
    <name evidence="1" type="ORF">SDC9_200193</name>
</gene>
<sequence>MGEDAIATFFVCRRVMRALMQHLAFGGQPVFTPLLFNMDERPLTRAKAKMLDARYSEEIFLAIFRYPIISNETLCGIALGSTSTQ</sequence>
<accession>A0A645IMK1</accession>